<dbReference type="InterPro" id="IPR052609">
    <property type="entry name" value="Ribosome_Biogenesis_Reg"/>
</dbReference>
<dbReference type="AlphaFoldDB" id="A0ABD1Q552"/>
<name>A0ABD1Q552_9LAMI</name>
<keyword evidence="2" id="KW-1185">Reference proteome</keyword>
<reference evidence="2" key="1">
    <citation type="submission" date="2024-07" db="EMBL/GenBank/DDBJ databases">
        <title>Two chromosome-level genome assemblies of Korean endemic species Abeliophyllum distichum and Forsythia ovata (Oleaceae).</title>
        <authorList>
            <person name="Jang H."/>
        </authorList>
    </citation>
    <scope>NUCLEOTIDE SEQUENCE [LARGE SCALE GENOMIC DNA]</scope>
</reference>
<dbReference type="EMBL" id="JBFOLK010000012">
    <property type="protein sequence ID" value="KAL2471286.1"/>
    <property type="molecule type" value="Genomic_DNA"/>
</dbReference>
<comment type="caution">
    <text evidence="1">The sequence shown here is derived from an EMBL/GenBank/DDBJ whole genome shotgun (WGS) entry which is preliminary data.</text>
</comment>
<accession>A0ABD1Q552</accession>
<evidence type="ECO:0000313" key="2">
    <source>
        <dbReference type="Proteomes" id="UP001604336"/>
    </source>
</evidence>
<dbReference type="Proteomes" id="UP001604336">
    <property type="component" value="Unassembled WGS sequence"/>
</dbReference>
<protein>
    <submittedName>
        <fullName evidence="1">Urb2 domain-containing protein</fullName>
    </submittedName>
</protein>
<evidence type="ECO:0000313" key="1">
    <source>
        <dbReference type="EMBL" id="KAL2471286.1"/>
    </source>
</evidence>
<proteinExistence type="predicted"/>
<dbReference type="PANTHER" id="PTHR15682">
    <property type="entry name" value="UNHEALTHY RIBOSOME BIOGENESIS PROTEIN 2 HOMOLOG"/>
    <property type="match status" value="1"/>
</dbReference>
<organism evidence="1 2">
    <name type="scientific">Abeliophyllum distichum</name>
    <dbReference type="NCBI Taxonomy" id="126358"/>
    <lineage>
        <taxon>Eukaryota</taxon>
        <taxon>Viridiplantae</taxon>
        <taxon>Streptophyta</taxon>
        <taxon>Embryophyta</taxon>
        <taxon>Tracheophyta</taxon>
        <taxon>Spermatophyta</taxon>
        <taxon>Magnoliopsida</taxon>
        <taxon>eudicotyledons</taxon>
        <taxon>Gunneridae</taxon>
        <taxon>Pentapetalae</taxon>
        <taxon>asterids</taxon>
        <taxon>lamiids</taxon>
        <taxon>Lamiales</taxon>
        <taxon>Oleaceae</taxon>
        <taxon>Forsythieae</taxon>
        <taxon>Abeliophyllum</taxon>
    </lineage>
</organism>
<dbReference type="PANTHER" id="PTHR15682:SF2">
    <property type="entry name" value="UNHEALTHY RIBOSOME BIOGENESIS PROTEIN 2 HOMOLOG"/>
    <property type="match status" value="1"/>
</dbReference>
<sequence length="177" mass="20017">MAFQRLTDLNGLTKSSEYMLQWNRTRSQQKLKDDAQFSSFRPDLLPSVGRLLFGPPAEVSAGGLLMITPDFRDEAISLTKIMMELLLSMAKVHMPAPSFNDGIHGDMDSLLKNDTLNFAIGSINKKLLPSALWWNFCRTVDIWCFHATKKDLKKFLTLLIQAHLSCVSDHAVDYIKV</sequence>
<gene>
    <name evidence="1" type="ORF">Adt_39422</name>
</gene>